<evidence type="ECO:0000256" key="1">
    <source>
        <dbReference type="SAM" id="MobiDB-lite"/>
    </source>
</evidence>
<sequence length="147" mass="15055">MAAVAAVAAVGRMLRMVAAAVHCRRRTAAGQRARPPCSCLARPDRGCAPPSAACRWPSASCRFPGTSRPPSAASAGSGGPETAPGSSSARARGSCRCRSFSSILRSCARSPSHSSRCSRSCRSRVANPSASFRTPGPPCHRCAAPST</sequence>
<evidence type="ECO:0000313" key="3">
    <source>
        <dbReference type="EMBL" id="MBW47768.1"/>
    </source>
</evidence>
<feature type="region of interest" description="Disordered" evidence="1">
    <location>
        <begin position="107"/>
        <end position="147"/>
    </location>
</feature>
<accession>A0A2M4B4M0</accession>
<proteinExistence type="predicted"/>
<name>A0A2M4B4M0_9DIPT</name>
<dbReference type="AlphaFoldDB" id="A0A2M4B4M0"/>
<feature type="chain" id="PRO_5014740213" evidence="2">
    <location>
        <begin position="20"/>
        <end position="147"/>
    </location>
</feature>
<evidence type="ECO:0000256" key="2">
    <source>
        <dbReference type="SAM" id="SignalP"/>
    </source>
</evidence>
<organism evidence="3">
    <name type="scientific">Anopheles triannulatus</name>
    <dbReference type="NCBI Taxonomy" id="58253"/>
    <lineage>
        <taxon>Eukaryota</taxon>
        <taxon>Metazoa</taxon>
        <taxon>Ecdysozoa</taxon>
        <taxon>Arthropoda</taxon>
        <taxon>Hexapoda</taxon>
        <taxon>Insecta</taxon>
        <taxon>Pterygota</taxon>
        <taxon>Neoptera</taxon>
        <taxon>Endopterygota</taxon>
        <taxon>Diptera</taxon>
        <taxon>Nematocera</taxon>
        <taxon>Culicoidea</taxon>
        <taxon>Culicidae</taxon>
        <taxon>Anophelinae</taxon>
        <taxon>Anopheles</taxon>
    </lineage>
</organism>
<reference evidence="3" key="1">
    <citation type="submission" date="2018-01" db="EMBL/GenBank/DDBJ databases">
        <title>An insight into the sialome of Amazonian anophelines.</title>
        <authorList>
            <person name="Ribeiro J.M."/>
            <person name="Scarpassa V."/>
            <person name="Calvo E."/>
        </authorList>
    </citation>
    <scope>NUCLEOTIDE SEQUENCE</scope>
    <source>
        <tissue evidence="3">Salivary glands</tissue>
    </source>
</reference>
<protein>
    <submittedName>
        <fullName evidence="3">Putative secreted protein</fullName>
    </submittedName>
</protein>
<feature type="signal peptide" evidence="2">
    <location>
        <begin position="1"/>
        <end position="19"/>
    </location>
</feature>
<feature type="compositionally biased region" description="Low complexity" evidence="1">
    <location>
        <begin position="107"/>
        <end position="124"/>
    </location>
</feature>
<keyword evidence="2" id="KW-0732">Signal</keyword>
<dbReference type="EMBL" id="GGFK01014447">
    <property type="protein sequence ID" value="MBW47768.1"/>
    <property type="molecule type" value="Transcribed_RNA"/>
</dbReference>
<feature type="region of interest" description="Disordered" evidence="1">
    <location>
        <begin position="64"/>
        <end position="94"/>
    </location>
</feature>